<feature type="transmembrane region" description="Helical" evidence="1">
    <location>
        <begin position="55"/>
        <end position="71"/>
    </location>
</feature>
<organism evidence="2 3">
    <name type="scientific">Psychromonas aquatilis</name>
    <dbReference type="NCBI Taxonomy" id="2005072"/>
    <lineage>
        <taxon>Bacteria</taxon>
        <taxon>Pseudomonadati</taxon>
        <taxon>Pseudomonadota</taxon>
        <taxon>Gammaproteobacteria</taxon>
        <taxon>Alteromonadales</taxon>
        <taxon>Psychromonadaceae</taxon>
        <taxon>Psychromonas</taxon>
    </lineage>
</organism>
<keyword evidence="1" id="KW-0472">Membrane</keyword>
<evidence type="ECO:0000313" key="3">
    <source>
        <dbReference type="Proteomes" id="UP001369082"/>
    </source>
</evidence>
<feature type="transmembrane region" description="Helical" evidence="1">
    <location>
        <begin position="106"/>
        <end position="124"/>
    </location>
</feature>
<reference evidence="2 3" key="1">
    <citation type="submission" date="2024-02" db="EMBL/GenBank/DDBJ databases">
        <title>Bacteria isolated from the canopy kelp, Nereocystis luetkeana.</title>
        <authorList>
            <person name="Pfister C.A."/>
            <person name="Younker I.T."/>
            <person name="Light S.H."/>
        </authorList>
    </citation>
    <scope>NUCLEOTIDE SEQUENCE [LARGE SCALE GENOMIC DNA]</scope>
    <source>
        <strain evidence="2 3">TI.1.05</strain>
    </source>
</reference>
<protein>
    <submittedName>
        <fullName evidence="2">Uncharacterized protein</fullName>
    </submittedName>
</protein>
<dbReference type="EMBL" id="JBAKAZ010000001">
    <property type="protein sequence ID" value="MEL0628068.1"/>
    <property type="molecule type" value="Genomic_DNA"/>
</dbReference>
<evidence type="ECO:0000256" key="1">
    <source>
        <dbReference type="SAM" id="Phobius"/>
    </source>
</evidence>
<accession>A0ABU9GLA8</accession>
<comment type="caution">
    <text evidence="2">The sequence shown here is derived from an EMBL/GenBank/DDBJ whole genome shotgun (WGS) entry which is preliminary data.</text>
</comment>
<sequence length="154" mass="17702">MGADKEVSMIEARNIQETYNEILSKERKLFLWLITAIGSSAGYVISTQIGLDSNLIDFMIVSVILFIYFTEHSLLPNPGLNQKILIITVSTLFWSSYQVIGFKIDTNIIMSLTLYQVIFSYFVLKSFLKKKKNLILEIDKKVAELNPQYVSEYQ</sequence>
<keyword evidence="3" id="KW-1185">Reference proteome</keyword>
<keyword evidence="1" id="KW-0812">Transmembrane</keyword>
<keyword evidence="1" id="KW-1133">Transmembrane helix</keyword>
<evidence type="ECO:0000313" key="2">
    <source>
        <dbReference type="EMBL" id="MEL0628068.1"/>
    </source>
</evidence>
<name>A0ABU9GLA8_9GAMM</name>
<dbReference type="Proteomes" id="UP001369082">
    <property type="component" value="Unassembled WGS sequence"/>
</dbReference>
<gene>
    <name evidence="2" type="ORF">V6256_00490</name>
</gene>
<proteinExistence type="predicted"/>
<feature type="transmembrane region" description="Helical" evidence="1">
    <location>
        <begin position="29"/>
        <end position="49"/>
    </location>
</feature>
<dbReference type="RefSeq" id="WP_341596006.1">
    <property type="nucleotide sequence ID" value="NZ_JBAKAZ010000001.1"/>
</dbReference>
<feature type="transmembrane region" description="Helical" evidence="1">
    <location>
        <begin position="83"/>
        <end position="100"/>
    </location>
</feature>